<dbReference type="AlphaFoldDB" id="A0A430KUC8"/>
<dbReference type="SUPFAM" id="SSF53448">
    <property type="entry name" value="Nucleotide-diphospho-sugar transferases"/>
    <property type="match status" value="1"/>
</dbReference>
<dbReference type="Proteomes" id="UP000283087">
    <property type="component" value="Unassembled WGS sequence"/>
</dbReference>
<dbReference type="PANTHER" id="PTHR40392">
    <property type="entry name" value="2-PHOSPHO-L-LACTATE GUANYLYLTRANSFERASE"/>
    <property type="match status" value="1"/>
</dbReference>
<dbReference type="GO" id="GO:0043814">
    <property type="term" value="F:phospholactate guanylyltransferase activity"/>
    <property type="evidence" value="ECO:0007669"/>
    <property type="project" value="UniProtKB-EC"/>
</dbReference>
<keyword evidence="1 5" id="KW-0808">Transferase</keyword>
<comment type="caution">
    <text evidence="5">The sequence shown here is derived from an EMBL/GenBank/DDBJ whole genome shotgun (WGS) entry which is preliminary data.</text>
</comment>
<keyword evidence="3" id="KW-0547">Nucleotide-binding</keyword>
<dbReference type="InterPro" id="IPR002835">
    <property type="entry name" value="CofC"/>
</dbReference>
<accession>A0A430KUC8</accession>
<evidence type="ECO:0000313" key="5">
    <source>
        <dbReference type="EMBL" id="RTE67090.1"/>
    </source>
</evidence>
<dbReference type="PANTHER" id="PTHR40392:SF1">
    <property type="entry name" value="2-PHOSPHO-L-LACTATE GUANYLYLTRANSFERASE"/>
    <property type="match status" value="1"/>
</dbReference>
<dbReference type="NCBIfam" id="TIGR03552">
    <property type="entry name" value="F420_cofC"/>
    <property type="match status" value="1"/>
</dbReference>
<evidence type="ECO:0000256" key="2">
    <source>
        <dbReference type="ARBA" id="ARBA00022695"/>
    </source>
</evidence>
<sequence length="203" mass="22824">MTLSIVIPMKSPERSKSRLAKVLSRSQRKKLTLTLFEKNLGFLRQRYPQHNVLVVTESKRIEDISRSFGADVLLEEQKLAGLNAAVTLAAEYNAQRGIETQLVIPGDIETLDYQEIEYLLSHREARPSVVVCPSYDGGTNAIMTTPPNVMPFSFGPNSCQVHLLSAFEAGLHTQRLFLENLSFDVDCPDDLNRAEIWFEKISA</sequence>
<evidence type="ECO:0000313" key="6">
    <source>
        <dbReference type="Proteomes" id="UP000283087"/>
    </source>
</evidence>
<dbReference type="Pfam" id="PF01983">
    <property type="entry name" value="CofC"/>
    <property type="match status" value="1"/>
</dbReference>
<dbReference type="EMBL" id="RQXW01000002">
    <property type="protein sequence ID" value="RTE67090.1"/>
    <property type="molecule type" value="Genomic_DNA"/>
</dbReference>
<name>A0A430KUC8_9GAMM</name>
<keyword evidence="4" id="KW-0342">GTP-binding</keyword>
<evidence type="ECO:0000256" key="3">
    <source>
        <dbReference type="ARBA" id="ARBA00022741"/>
    </source>
</evidence>
<dbReference type="GO" id="GO:0005525">
    <property type="term" value="F:GTP binding"/>
    <property type="evidence" value="ECO:0007669"/>
    <property type="project" value="UniProtKB-KW"/>
</dbReference>
<keyword evidence="2 5" id="KW-0548">Nucleotidyltransferase</keyword>
<organism evidence="5 6">
    <name type="scientific">Amphritea opalescens</name>
    <dbReference type="NCBI Taxonomy" id="2490544"/>
    <lineage>
        <taxon>Bacteria</taxon>
        <taxon>Pseudomonadati</taxon>
        <taxon>Pseudomonadota</taxon>
        <taxon>Gammaproteobacteria</taxon>
        <taxon>Oceanospirillales</taxon>
        <taxon>Oceanospirillaceae</taxon>
        <taxon>Amphritea</taxon>
    </lineage>
</organism>
<evidence type="ECO:0000256" key="1">
    <source>
        <dbReference type="ARBA" id="ARBA00022679"/>
    </source>
</evidence>
<dbReference type="Gene3D" id="3.90.550.10">
    <property type="entry name" value="Spore Coat Polysaccharide Biosynthesis Protein SpsA, Chain A"/>
    <property type="match status" value="1"/>
</dbReference>
<protein>
    <submittedName>
        <fullName evidence="5">2-phospho-L-lactate guanylyltransferase</fullName>
        <ecNumber evidence="5">2.7.7.68</ecNumber>
    </submittedName>
</protein>
<reference evidence="5 6" key="1">
    <citation type="submission" date="2018-11" db="EMBL/GenBank/DDBJ databases">
        <title>The draft genome sequence of Amphritea opalescens ANRC-JH13T.</title>
        <authorList>
            <person name="Fang Z."/>
            <person name="Zhang Y."/>
            <person name="Han X."/>
        </authorList>
    </citation>
    <scope>NUCLEOTIDE SEQUENCE [LARGE SCALE GENOMIC DNA]</scope>
    <source>
        <strain evidence="5 6">ANRC-JH13</strain>
    </source>
</reference>
<proteinExistence type="predicted"/>
<dbReference type="EC" id="2.7.7.68" evidence="5"/>
<keyword evidence="6" id="KW-1185">Reference proteome</keyword>
<dbReference type="InterPro" id="IPR029044">
    <property type="entry name" value="Nucleotide-diphossugar_trans"/>
</dbReference>
<evidence type="ECO:0000256" key="4">
    <source>
        <dbReference type="ARBA" id="ARBA00023134"/>
    </source>
</evidence>
<gene>
    <name evidence="5" type="primary">cofC</name>
    <name evidence="5" type="ORF">EH243_02435</name>
</gene>
<dbReference type="OrthoDB" id="6334386at2"/>
<dbReference type="RefSeq" id="WP_126157057.1">
    <property type="nucleotide sequence ID" value="NZ_RQXW01000002.1"/>
</dbReference>